<dbReference type="Proteomes" id="UP001221757">
    <property type="component" value="Unassembled WGS sequence"/>
</dbReference>
<evidence type="ECO:0000256" key="1">
    <source>
        <dbReference type="SAM" id="MobiDB-lite"/>
    </source>
</evidence>
<dbReference type="EMBL" id="JARKIE010000164">
    <property type="protein sequence ID" value="KAJ7672914.1"/>
    <property type="molecule type" value="Genomic_DNA"/>
</dbReference>
<comment type="caution">
    <text evidence="2">The sequence shown here is derived from an EMBL/GenBank/DDBJ whole genome shotgun (WGS) entry which is preliminary data.</text>
</comment>
<evidence type="ECO:0000313" key="2">
    <source>
        <dbReference type="EMBL" id="KAJ7672914.1"/>
    </source>
</evidence>
<name>A0AAD7D0X5_MYCRO</name>
<reference evidence="2" key="1">
    <citation type="submission" date="2023-03" db="EMBL/GenBank/DDBJ databases">
        <title>Massive genome expansion in bonnet fungi (Mycena s.s.) driven by repeated elements and novel gene families across ecological guilds.</title>
        <authorList>
            <consortium name="Lawrence Berkeley National Laboratory"/>
            <person name="Harder C.B."/>
            <person name="Miyauchi S."/>
            <person name="Viragh M."/>
            <person name="Kuo A."/>
            <person name="Thoen E."/>
            <person name="Andreopoulos B."/>
            <person name="Lu D."/>
            <person name="Skrede I."/>
            <person name="Drula E."/>
            <person name="Henrissat B."/>
            <person name="Morin E."/>
            <person name="Kohler A."/>
            <person name="Barry K."/>
            <person name="LaButti K."/>
            <person name="Morin E."/>
            <person name="Salamov A."/>
            <person name="Lipzen A."/>
            <person name="Mereny Z."/>
            <person name="Hegedus B."/>
            <person name="Baldrian P."/>
            <person name="Stursova M."/>
            <person name="Weitz H."/>
            <person name="Taylor A."/>
            <person name="Grigoriev I.V."/>
            <person name="Nagy L.G."/>
            <person name="Martin F."/>
            <person name="Kauserud H."/>
        </authorList>
    </citation>
    <scope>NUCLEOTIDE SEQUENCE</scope>
    <source>
        <strain evidence="2">CBHHK067</strain>
    </source>
</reference>
<proteinExistence type="predicted"/>
<protein>
    <submittedName>
        <fullName evidence="2">Uncharacterized protein</fullName>
    </submittedName>
</protein>
<gene>
    <name evidence="2" type="ORF">B0H17DRAFT_1335106</name>
</gene>
<evidence type="ECO:0000313" key="3">
    <source>
        <dbReference type="Proteomes" id="UP001221757"/>
    </source>
</evidence>
<organism evidence="2 3">
    <name type="scientific">Mycena rosella</name>
    <name type="common">Pink bonnet</name>
    <name type="synonym">Agaricus rosellus</name>
    <dbReference type="NCBI Taxonomy" id="1033263"/>
    <lineage>
        <taxon>Eukaryota</taxon>
        <taxon>Fungi</taxon>
        <taxon>Dikarya</taxon>
        <taxon>Basidiomycota</taxon>
        <taxon>Agaricomycotina</taxon>
        <taxon>Agaricomycetes</taxon>
        <taxon>Agaricomycetidae</taxon>
        <taxon>Agaricales</taxon>
        <taxon>Marasmiineae</taxon>
        <taxon>Mycenaceae</taxon>
        <taxon>Mycena</taxon>
    </lineage>
</organism>
<accession>A0AAD7D0X5</accession>
<sequence>MWNGAKAEILGERINTALTASTDRVIRFTPSSAIRYLLLTPYAFVWIYTRAAPSTCKTLPPTQPYEALHGVATRAHVESPAGTPCYSMRRFTYAHTRPVPRPLSMPAAHHWPVMTDSWPAGASTSSVPRWAPEFASRIQLPLTNTHSSVAFIHAQCRDAARAVTPLERAHLRQHELRKLRESASHPANLSQDAQGRGAVHSPQPKPQRFAPASTSIQVELGAGRPFPSQLTPEFKHKLAEPRIAAIDGEFELSLGRFIHRQDNPPSRRGWISVNDTIIDMALGKPQSRDRRALAWTLDSLTDDTELVPLLKAVPEAIRAVTRQAYKRYLDELCKHGTDGPHVFARAYRSSQSDMSPGNDIWRTGDMFDHCGSVWLDKRTQDALPEPSNNVCPHSYIVARVAITYSRWNNLRNSVANLVRRAERDRPDSAYLDPRIRDILIMADAIRAALTSDAVKTHLECLTIFTSSPIAGGIPDLLATLNSMITDTIWLDVNVTILTRFLLHGALTLHNGGELPYECDQFAIAIADHAYKEAYGELVDEVQCKVVAPEDPMDGKVGFYASSLSHLEVAVASLDVLLGEILPQILVVLDEARALDLKIKSLVTGRNVWER</sequence>
<dbReference type="AlphaFoldDB" id="A0AAD7D0X5"/>
<keyword evidence="3" id="KW-1185">Reference proteome</keyword>
<feature type="region of interest" description="Disordered" evidence="1">
    <location>
        <begin position="179"/>
        <end position="211"/>
    </location>
</feature>